<evidence type="ECO:0000259" key="4">
    <source>
        <dbReference type="Pfam" id="PF25372"/>
    </source>
</evidence>
<dbReference type="SMART" id="SM00367">
    <property type="entry name" value="LRR_CC"/>
    <property type="match status" value="4"/>
</dbReference>
<evidence type="ECO:0000313" key="6">
    <source>
        <dbReference type="Proteomes" id="UP001488838"/>
    </source>
</evidence>
<gene>
    <name evidence="5" type="ORF">U0070_021080</name>
</gene>
<accession>A0AAW0H759</accession>
<proteinExistence type="predicted"/>
<dbReference type="InterPro" id="IPR001810">
    <property type="entry name" value="F-box_dom"/>
</dbReference>
<dbReference type="SUPFAM" id="SSF81383">
    <property type="entry name" value="F-box domain"/>
    <property type="match status" value="1"/>
</dbReference>
<evidence type="ECO:0000256" key="2">
    <source>
        <dbReference type="ARBA" id="ARBA00022786"/>
    </source>
</evidence>
<dbReference type="InterPro" id="IPR032675">
    <property type="entry name" value="LRR_dom_sf"/>
</dbReference>
<keyword evidence="1" id="KW-0433">Leucine-rich repeat</keyword>
<evidence type="ECO:0000259" key="3">
    <source>
        <dbReference type="Pfam" id="PF12937"/>
    </source>
</evidence>
<keyword evidence="2" id="KW-0833">Ubl conjugation pathway</keyword>
<comment type="caution">
    <text evidence="5">The sequence shown here is derived from an EMBL/GenBank/DDBJ whole genome shotgun (WGS) entry which is preliminary data.</text>
</comment>
<name>A0AAW0H759_MYOGA</name>
<feature type="domain" description="F-box/LRR-repeat protein 15-like leucin rich repeat" evidence="4">
    <location>
        <begin position="107"/>
        <end position="179"/>
    </location>
</feature>
<dbReference type="SUPFAM" id="SSF52047">
    <property type="entry name" value="RNI-like"/>
    <property type="match status" value="1"/>
</dbReference>
<dbReference type="GO" id="GO:0031146">
    <property type="term" value="P:SCF-dependent proteasomal ubiquitin-dependent protein catabolic process"/>
    <property type="evidence" value="ECO:0007669"/>
    <property type="project" value="TreeGrafter"/>
</dbReference>
<dbReference type="InterPro" id="IPR036047">
    <property type="entry name" value="F-box-like_dom_sf"/>
</dbReference>
<evidence type="ECO:0000313" key="5">
    <source>
        <dbReference type="EMBL" id="KAK7798412.1"/>
    </source>
</evidence>
<reference evidence="5 6" key="1">
    <citation type="journal article" date="2023" name="bioRxiv">
        <title>Conserved and derived expression patterns and positive selection on dental genes reveal complex evolutionary context of ever-growing rodent molars.</title>
        <authorList>
            <person name="Calamari Z.T."/>
            <person name="Song A."/>
            <person name="Cohen E."/>
            <person name="Akter M."/>
            <person name="Roy R.D."/>
            <person name="Hallikas O."/>
            <person name="Christensen M.M."/>
            <person name="Li P."/>
            <person name="Marangoni P."/>
            <person name="Jernvall J."/>
            <person name="Klein O.D."/>
        </authorList>
    </citation>
    <scope>NUCLEOTIDE SEQUENCE [LARGE SCALE GENOMIC DNA]</scope>
    <source>
        <strain evidence="5">V071</strain>
    </source>
</reference>
<sequence>MLAMIFGYLDFRDKGRAAQVCTAWRDAAYHKSVWRGMEAKLHLRRANPSLFPSLQARGIRRVQILSLRRSLSYVIQGMANIESLNLSGCYNLTENGLGHAFVQEIGSLRALNFSLCKQITYSSLERIAQYLKGLEVLELGGCSNITNTGLLLITRGLQRLKSLNLRSCRHLSDVGIRLLAGLCSVYKMGACVLTTVQLQESGPHMLKPSLSLFLICIFTGDSIKELNNYDSRHNGESVFPEAELCDH</sequence>
<dbReference type="InterPro" id="IPR057207">
    <property type="entry name" value="FBXL15_LRR"/>
</dbReference>
<dbReference type="Gene3D" id="1.20.1280.50">
    <property type="match status" value="1"/>
</dbReference>
<dbReference type="Gene3D" id="3.80.10.10">
    <property type="entry name" value="Ribonuclease Inhibitor"/>
    <property type="match status" value="1"/>
</dbReference>
<evidence type="ECO:0000256" key="1">
    <source>
        <dbReference type="ARBA" id="ARBA00022614"/>
    </source>
</evidence>
<dbReference type="Pfam" id="PF25372">
    <property type="entry name" value="DUF7885"/>
    <property type="match status" value="1"/>
</dbReference>
<protein>
    <recommendedName>
        <fullName evidence="7">F-box/LRR-repeat protein 14</fullName>
    </recommendedName>
</protein>
<dbReference type="EMBL" id="JBBHLL010000701">
    <property type="protein sequence ID" value="KAK7798412.1"/>
    <property type="molecule type" value="Genomic_DNA"/>
</dbReference>
<dbReference type="AlphaFoldDB" id="A0AAW0H759"/>
<organism evidence="5 6">
    <name type="scientific">Myodes glareolus</name>
    <name type="common">Bank vole</name>
    <name type="synonym">Clethrionomys glareolus</name>
    <dbReference type="NCBI Taxonomy" id="447135"/>
    <lineage>
        <taxon>Eukaryota</taxon>
        <taxon>Metazoa</taxon>
        <taxon>Chordata</taxon>
        <taxon>Craniata</taxon>
        <taxon>Vertebrata</taxon>
        <taxon>Euteleostomi</taxon>
        <taxon>Mammalia</taxon>
        <taxon>Eutheria</taxon>
        <taxon>Euarchontoglires</taxon>
        <taxon>Glires</taxon>
        <taxon>Rodentia</taxon>
        <taxon>Myomorpha</taxon>
        <taxon>Muroidea</taxon>
        <taxon>Cricetidae</taxon>
        <taxon>Arvicolinae</taxon>
        <taxon>Myodes</taxon>
    </lineage>
</organism>
<keyword evidence="6" id="KW-1185">Reference proteome</keyword>
<dbReference type="InterPro" id="IPR006553">
    <property type="entry name" value="Leu-rich_rpt_Cys-con_subtyp"/>
</dbReference>
<evidence type="ECO:0008006" key="7">
    <source>
        <dbReference type="Google" id="ProtNLM"/>
    </source>
</evidence>
<dbReference type="GO" id="GO:0019005">
    <property type="term" value="C:SCF ubiquitin ligase complex"/>
    <property type="evidence" value="ECO:0007669"/>
    <property type="project" value="TreeGrafter"/>
</dbReference>
<feature type="domain" description="F-box" evidence="3">
    <location>
        <begin position="2"/>
        <end position="35"/>
    </location>
</feature>
<dbReference type="PANTHER" id="PTHR13318">
    <property type="entry name" value="PARTNER OF PAIRED, ISOFORM B-RELATED"/>
    <property type="match status" value="1"/>
</dbReference>
<dbReference type="Proteomes" id="UP001488838">
    <property type="component" value="Unassembled WGS sequence"/>
</dbReference>
<dbReference type="Pfam" id="PF12937">
    <property type="entry name" value="F-box-like"/>
    <property type="match status" value="1"/>
</dbReference>